<feature type="non-terminal residue" evidence="2">
    <location>
        <position position="1"/>
    </location>
</feature>
<sequence length="275" mass="30106">LILGLFVGSVILFLSGEGMFERKKGPRRYLSMAIKGAFAILAFILFEVWIYDPSILPTSYFGSFSYVGALLPIINVSSTSFYVYSVPQVAISVLSYLVYAGLAIFSLKLSEKFLLGFFTRPGRSAKEAVTPSAFIQPLGVNGSLLKKDTAIVFRSPQNSIMLFFPILLSIPVVIPFALASNFSALGLYYVMLEFPVICASFFPIIMLMAEAKGITSVFSLPLDRFRFLGSKFTLSLIIFGVASILLMAVIALIGKEPLLSDIITEISILCGFVFI</sequence>
<feature type="transmembrane region" description="Helical" evidence="1">
    <location>
        <begin position="186"/>
        <end position="211"/>
    </location>
</feature>
<proteinExistence type="predicted"/>
<feature type="transmembrane region" description="Helical" evidence="1">
    <location>
        <begin position="89"/>
        <end position="107"/>
    </location>
</feature>
<dbReference type="InterPro" id="IPR018646">
    <property type="entry name" value="12TM_1"/>
</dbReference>
<name>T0YS50_9ZZZZ</name>
<accession>T0YS50</accession>
<reference evidence="2" key="1">
    <citation type="submission" date="2013-08" db="EMBL/GenBank/DDBJ databases">
        <authorList>
            <person name="Mendez C."/>
            <person name="Richter M."/>
            <person name="Ferrer M."/>
            <person name="Sanchez J."/>
        </authorList>
    </citation>
    <scope>NUCLEOTIDE SEQUENCE</scope>
</reference>
<dbReference type="EMBL" id="AUZY01011426">
    <property type="protein sequence ID" value="EQD34647.1"/>
    <property type="molecule type" value="Genomic_DNA"/>
</dbReference>
<dbReference type="AlphaFoldDB" id="T0YS50"/>
<keyword evidence="1" id="KW-0472">Membrane</keyword>
<dbReference type="Pfam" id="PF09847">
    <property type="entry name" value="12TM_1"/>
    <property type="match status" value="1"/>
</dbReference>
<feature type="transmembrane region" description="Helical" evidence="1">
    <location>
        <begin position="63"/>
        <end position="83"/>
    </location>
</feature>
<protein>
    <submittedName>
        <fullName evidence="2">Permease</fullName>
    </submittedName>
</protein>
<keyword evidence="1" id="KW-1133">Transmembrane helix</keyword>
<keyword evidence="1" id="KW-0812">Transmembrane</keyword>
<feature type="transmembrane region" description="Helical" evidence="1">
    <location>
        <begin position="160"/>
        <end position="180"/>
    </location>
</feature>
<organism evidence="2">
    <name type="scientific">mine drainage metagenome</name>
    <dbReference type="NCBI Taxonomy" id="410659"/>
    <lineage>
        <taxon>unclassified sequences</taxon>
        <taxon>metagenomes</taxon>
        <taxon>ecological metagenomes</taxon>
    </lineage>
</organism>
<evidence type="ECO:0000256" key="1">
    <source>
        <dbReference type="SAM" id="Phobius"/>
    </source>
</evidence>
<reference evidence="2" key="2">
    <citation type="journal article" date="2014" name="ISME J.">
        <title>Microbial stratification in low pH oxic and suboxic macroscopic growths along an acid mine drainage.</title>
        <authorList>
            <person name="Mendez-Garcia C."/>
            <person name="Mesa V."/>
            <person name="Sprenger R.R."/>
            <person name="Richter M."/>
            <person name="Diez M.S."/>
            <person name="Solano J."/>
            <person name="Bargiela R."/>
            <person name="Golyshina O.V."/>
            <person name="Manteca A."/>
            <person name="Ramos J.L."/>
            <person name="Gallego J.R."/>
            <person name="Llorente I."/>
            <person name="Martins Dos Santos V.A."/>
            <person name="Jensen O.N."/>
            <person name="Pelaez A.I."/>
            <person name="Sanchez J."/>
            <person name="Ferrer M."/>
        </authorList>
    </citation>
    <scope>NUCLEOTIDE SEQUENCE</scope>
</reference>
<feature type="transmembrane region" description="Helical" evidence="1">
    <location>
        <begin position="232"/>
        <end position="253"/>
    </location>
</feature>
<feature type="non-terminal residue" evidence="2">
    <location>
        <position position="275"/>
    </location>
</feature>
<gene>
    <name evidence="2" type="ORF">B1B_17110</name>
</gene>
<feature type="transmembrane region" description="Helical" evidence="1">
    <location>
        <begin position="32"/>
        <end position="51"/>
    </location>
</feature>
<evidence type="ECO:0000313" key="2">
    <source>
        <dbReference type="EMBL" id="EQD34647.1"/>
    </source>
</evidence>
<comment type="caution">
    <text evidence="2">The sequence shown here is derived from an EMBL/GenBank/DDBJ whole genome shotgun (WGS) entry which is preliminary data.</text>
</comment>